<gene>
    <name evidence="3" type="ORF">SAMN04487926_11645</name>
</gene>
<dbReference type="AlphaFoldDB" id="A0A7Z7BBK1"/>
<dbReference type="EMBL" id="FNDI01000016">
    <property type="protein sequence ID" value="SDI39220.1"/>
    <property type="molecule type" value="Genomic_DNA"/>
</dbReference>
<feature type="domain" description="TniQ" evidence="1">
    <location>
        <begin position="6"/>
        <end position="161"/>
    </location>
</feature>
<protein>
    <submittedName>
        <fullName evidence="3">TniQ protein</fullName>
    </submittedName>
</protein>
<dbReference type="Gene3D" id="1.10.10.10">
    <property type="entry name" value="Winged helix-like DNA-binding domain superfamily/Winged helix DNA-binding domain"/>
    <property type="match status" value="1"/>
</dbReference>
<name>A0A7Z7BBK1_9BURK</name>
<dbReference type="Pfam" id="PF15978">
    <property type="entry name" value="TnsD"/>
    <property type="match status" value="1"/>
</dbReference>
<evidence type="ECO:0000259" key="2">
    <source>
        <dbReference type="Pfam" id="PF15978"/>
    </source>
</evidence>
<comment type="caution">
    <text evidence="3">The sequence shown here is derived from an EMBL/GenBank/DDBJ whole genome shotgun (WGS) entry which is preliminary data.</text>
</comment>
<evidence type="ECO:0000259" key="1">
    <source>
        <dbReference type="Pfam" id="PF06527"/>
    </source>
</evidence>
<dbReference type="Pfam" id="PF06527">
    <property type="entry name" value="TniQ"/>
    <property type="match status" value="1"/>
</dbReference>
<proteinExistence type="predicted"/>
<organism evidence="3 4">
    <name type="scientific">Paraburkholderia steynii</name>
    <dbReference type="NCBI Taxonomy" id="1245441"/>
    <lineage>
        <taxon>Bacteria</taxon>
        <taxon>Pseudomonadati</taxon>
        <taxon>Pseudomonadota</taxon>
        <taxon>Betaproteobacteria</taxon>
        <taxon>Burkholderiales</taxon>
        <taxon>Burkholderiaceae</taxon>
        <taxon>Paraburkholderia</taxon>
    </lineage>
</organism>
<sequence>MTVALPQPYEDELLYSVIARYMQATIVDTPSKVTRLLFGRSVTPKVELIFGLDTLARQTHDTWNLSAYEIAQYHTFLPYFIAFAPEQRKEAALVSVASSRRTSLSAASLGITGYTRVDRPTKFRFCPQCATEDIARVGEPYWRRAHQLPGVFICLKHKSLLRTPPADLMRESGTRWYAARDVITDCIAHDCNDKFSWMNNSDVLTAMIRSVDLLTILPQPLKPSTHEYYLSHADAAGFVSPNGYLKVQALRTGMTAMYEEEYLKKVGLALPSLSSIWPTRMMLSEKYTQPLQHILLDHFLKQRRVSGHIVRLTNSARYLCPNPYGSHGPAHNIDKVSVHEQTDGSRIGRASCKCGLKFWFEGCRPSTEIPEISRILVFGNDWYRAARKFRADGMSNDAIANEMGISRKQVARILKRKTGSHKYIPSKREILEWRKQFNELLRKVGSAGHQGARIRNTQLFNRLALHDCEWFKASATRSALKRDANLAKPRRDWSARDHLWSVELRRAAARLKTFKGRPVRATVRAICAEARLPEVNRLDVRNKLPQCKTALADLTESMEQFQTRCLEVAAQELTSSGETLNAFNLRRLANIQPRYLLPQAADAIVRLERSLRAEPDPRPTTDK</sequence>
<keyword evidence="4" id="KW-1185">Reference proteome</keyword>
<dbReference type="InterPro" id="IPR036388">
    <property type="entry name" value="WH-like_DNA-bd_sf"/>
</dbReference>
<accession>A0A7Z7BBK1</accession>
<dbReference type="Proteomes" id="UP000198900">
    <property type="component" value="Unassembled WGS sequence"/>
</dbReference>
<reference evidence="3" key="1">
    <citation type="submission" date="2016-10" db="EMBL/GenBank/DDBJ databases">
        <authorList>
            <person name="Varghese N."/>
            <person name="Submissions S."/>
        </authorList>
    </citation>
    <scope>NUCLEOTIDE SEQUENCE [LARGE SCALE GENOMIC DNA]</scope>
    <source>
        <strain evidence="3">YR281</strain>
    </source>
</reference>
<evidence type="ECO:0000313" key="3">
    <source>
        <dbReference type="EMBL" id="SDI39220.1"/>
    </source>
</evidence>
<dbReference type="InterPro" id="IPR009492">
    <property type="entry name" value="TniQ"/>
</dbReference>
<dbReference type="InterPro" id="IPR032750">
    <property type="entry name" value="TnsD_C"/>
</dbReference>
<feature type="domain" description="Transposon Tn7 transposition protein TnsD C-terminal" evidence="2">
    <location>
        <begin position="214"/>
        <end position="551"/>
    </location>
</feature>
<dbReference type="RefSeq" id="WP_091782847.1">
    <property type="nucleotide sequence ID" value="NZ_FNDI01000016.1"/>
</dbReference>
<evidence type="ECO:0000313" key="4">
    <source>
        <dbReference type="Proteomes" id="UP000198900"/>
    </source>
</evidence>